<proteinExistence type="predicted"/>
<reference evidence="2 3" key="1">
    <citation type="submission" date="2019-05" db="EMBL/GenBank/DDBJ databases">
        <title>Emergence of the Ug99 lineage of the wheat stem rust pathogen through somatic hybridization.</title>
        <authorList>
            <person name="Li F."/>
            <person name="Upadhyaya N.M."/>
            <person name="Sperschneider J."/>
            <person name="Matny O."/>
            <person name="Nguyen-Phuc H."/>
            <person name="Mago R."/>
            <person name="Raley C."/>
            <person name="Miller M.E."/>
            <person name="Silverstein K.A.T."/>
            <person name="Henningsen E."/>
            <person name="Hirsch C.D."/>
            <person name="Visser B."/>
            <person name="Pretorius Z.A."/>
            <person name="Steffenson B.J."/>
            <person name="Schwessinger B."/>
            <person name="Dodds P.N."/>
            <person name="Figueroa M."/>
        </authorList>
    </citation>
    <scope>NUCLEOTIDE SEQUENCE [LARGE SCALE GENOMIC DNA]</scope>
    <source>
        <strain evidence="2">21-0</strain>
    </source>
</reference>
<evidence type="ECO:0000256" key="1">
    <source>
        <dbReference type="SAM" id="MobiDB-lite"/>
    </source>
</evidence>
<gene>
    <name evidence="2" type="ORF">PGT21_028161</name>
</gene>
<name>A0A5B0LR34_PUCGR</name>
<keyword evidence="3" id="KW-1185">Reference proteome</keyword>
<sequence>MPGKQFSSVLQFRSDCVLNEPLLSGRNKLDFNSLYFRTPPTSLSAHKSNLTDQWAQNPNPF</sequence>
<evidence type="ECO:0000313" key="2">
    <source>
        <dbReference type="EMBL" id="KAA1066313.1"/>
    </source>
</evidence>
<feature type="region of interest" description="Disordered" evidence="1">
    <location>
        <begin position="41"/>
        <end position="61"/>
    </location>
</feature>
<evidence type="ECO:0000313" key="3">
    <source>
        <dbReference type="Proteomes" id="UP000324748"/>
    </source>
</evidence>
<dbReference type="AlphaFoldDB" id="A0A5B0LR34"/>
<dbReference type="Proteomes" id="UP000324748">
    <property type="component" value="Unassembled WGS sequence"/>
</dbReference>
<dbReference type="EMBL" id="VSWC01000196">
    <property type="protein sequence ID" value="KAA1066313.1"/>
    <property type="molecule type" value="Genomic_DNA"/>
</dbReference>
<comment type="caution">
    <text evidence="2">The sequence shown here is derived from an EMBL/GenBank/DDBJ whole genome shotgun (WGS) entry which is preliminary data.</text>
</comment>
<protein>
    <submittedName>
        <fullName evidence="2">Uncharacterized protein</fullName>
    </submittedName>
</protein>
<accession>A0A5B0LR34</accession>
<organism evidence="2 3">
    <name type="scientific">Puccinia graminis f. sp. tritici</name>
    <dbReference type="NCBI Taxonomy" id="56615"/>
    <lineage>
        <taxon>Eukaryota</taxon>
        <taxon>Fungi</taxon>
        <taxon>Dikarya</taxon>
        <taxon>Basidiomycota</taxon>
        <taxon>Pucciniomycotina</taxon>
        <taxon>Pucciniomycetes</taxon>
        <taxon>Pucciniales</taxon>
        <taxon>Pucciniaceae</taxon>
        <taxon>Puccinia</taxon>
    </lineage>
</organism>